<reference evidence="2 3" key="1">
    <citation type="submission" date="2019-02" db="EMBL/GenBank/DDBJ databases">
        <title>Sequencing the genomes of 1000 actinobacteria strains.</title>
        <authorList>
            <person name="Klenk H.-P."/>
        </authorList>
    </citation>
    <scope>NUCLEOTIDE SEQUENCE [LARGE SCALE GENOMIC DNA]</scope>
    <source>
        <strain evidence="2 3">DSM 45162</strain>
    </source>
</reference>
<protein>
    <recommendedName>
        <fullName evidence="4">Intracellular proteinase inhibitor BsuPI</fullName>
    </recommendedName>
</protein>
<sequence>MLGAVLLGVIVLFVSCSGDDEGGKQARAAASQTPTPTPSATTPEEQPSFADAEPGDDPSLPDPADLTPTPSGDAGNVPVTAAAGGPCTDAEVVVVPAPVVTTVKRGVPVEIRLRLKNVSDRECARAVGSDAQELYIDQGAQKVWSSDTCTTTNQPEVKSLAPGAEREYRITWNGRMATKCAAGQPAGPAPNPGQYEVHARLGTKIGPPVVLTIVA</sequence>
<gene>
    <name evidence="2" type="ORF">EV385_2379</name>
</gene>
<accession>A0A4Q7ZJC7</accession>
<dbReference type="InterPro" id="IPR038144">
    <property type="entry name" value="IPI"/>
</dbReference>
<feature type="compositionally biased region" description="Low complexity" evidence="1">
    <location>
        <begin position="25"/>
        <end position="48"/>
    </location>
</feature>
<dbReference type="Gene3D" id="2.60.40.2360">
    <property type="entry name" value="Intracellular proteinase inhibitor BsuPI"/>
    <property type="match status" value="1"/>
</dbReference>
<evidence type="ECO:0000313" key="2">
    <source>
        <dbReference type="EMBL" id="RZU50604.1"/>
    </source>
</evidence>
<dbReference type="AlphaFoldDB" id="A0A4Q7ZJC7"/>
<name>A0A4Q7ZJC7_9ACTN</name>
<dbReference type="Proteomes" id="UP000292564">
    <property type="component" value="Unassembled WGS sequence"/>
</dbReference>
<dbReference type="EMBL" id="SHKY01000001">
    <property type="protein sequence ID" value="RZU50604.1"/>
    <property type="molecule type" value="Genomic_DNA"/>
</dbReference>
<keyword evidence="3" id="KW-1185">Reference proteome</keyword>
<feature type="region of interest" description="Disordered" evidence="1">
    <location>
        <begin position="19"/>
        <end position="82"/>
    </location>
</feature>
<proteinExistence type="predicted"/>
<comment type="caution">
    <text evidence="2">The sequence shown here is derived from an EMBL/GenBank/DDBJ whole genome shotgun (WGS) entry which is preliminary data.</text>
</comment>
<evidence type="ECO:0008006" key="4">
    <source>
        <dbReference type="Google" id="ProtNLM"/>
    </source>
</evidence>
<evidence type="ECO:0000313" key="3">
    <source>
        <dbReference type="Proteomes" id="UP000292564"/>
    </source>
</evidence>
<organism evidence="2 3">
    <name type="scientific">Krasilnikovia cinnamomea</name>
    <dbReference type="NCBI Taxonomy" id="349313"/>
    <lineage>
        <taxon>Bacteria</taxon>
        <taxon>Bacillati</taxon>
        <taxon>Actinomycetota</taxon>
        <taxon>Actinomycetes</taxon>
        <taxon>Micromonosporales</taxon>
        <taxon>Micromonosporaceae</taxon>
        <taxon>Krasilnikovia</taxon>
    </lineage>
</organism>
<evidence type="ECO:0000256" key="1">
    <source>
        <dbReference type="SAM" id="MobiDB-lite"/>
    </source>
</evidence>